<organism evidence="2 3">
    <name type="scientific">Arsenicicoccus cauae</name>
    <dbReference type="NCBI Taxonomy" id="2663847"/>
    <lineage>
        <taxon>Bacteria</taxon>
        <taxon>Bacillati</taxon>
        <taxon>Actinomycetota</taxon>
        <taxon>Actinomycetes</taxon>
        <taxon>Micrococcales</taxon>
        <taxon>Intrasporangiaceae</taxon>
        <taxon>Arsenicicoccus</taxon>
    </lineage>
</organism>
<name>A0A6I3ICT1_9MICO</name>
<dbReference type="EMBL" id="WLVL01000028">
    <property type="protein sequence ID" value="MTB72008.1"/>
    <property type="molecule type" value="Genomic_DNA"/>
</dbReference>
<dbReference type="Pfam" id="PF00550">
    <property type="entry name" value="PP-binding"/>
    <property type="match status" value="1"/>
</dbReference>
<dbReference type="Proteomes" id="UP000431092">
    <property type="component" value="Unassembled WGS sequence"/>
</dbReference>
<reference evidence="2 3" key="1">
    <citation type="submission" date="2019-11" db="EMBL/GenBank/DDBJ databases">
        <title>Whole genome sequencing identifies a novel species of the genus Arsenicicoccus isolated from human blood.</title>
        <authorList>
            <person name="Jeong J.H."/>
            <person name="Kweon O.J."/>
            <person name="Kim H.R."/>
            <person name="Kim T.-H."/>
            <person name="Ha S.-M."/>
            <person name="Lee M.-K."/>
        </authorList>
    </citation>
    <scope>NUCLEOTIDE SEQUENCE [LARGE SCALE GENOMIC DNA]</scope>
    <source>
        <strain evidence="2 3">MKL-02</strain>
    </source>
</reference>
<dbReference type="Gene3D" id="1.10.1200.10">
    <property type="entry name" value="ACP-like"/>
    <property type="match status" value="1"/>
</dbReference>
<dbReference type="AlphaFoldDB" id="A0A6I3ICT1"/>
<dbReference type="PROSITE" id="PS50075">
    <property type="entry name" value="CARRIER"/>
    <property type="match status" value="1"/>
</dbReference>
<sequence>MSVDSLTTTIRDALAEAGRLKVDAHQIGADADLYSAGLTSHATVNVVLELEDTLDIEIPDELLVKSTFASVGALQAALSPLVDQR</sequence>
<evidence type="ECO:0000259" key="1">
    <source>
        <dbReference type="PROSITE" id="PS50075"/>
    </source>
</evidence>
<gene>
    <name evidence="2" type="ORF">GGG17_08500</name>
</gene>
<dbReference type="InterPro" id="IPR009081">
    <property type="entry name" value="PP-bd_ACP"/>
</dbReference>
<evidence type="ECO:0000313" key="2">
    <source>
        <dbReference type="EMBL" id="MTB72008.1"/>
    </source>
</evidence>
<dbReference type="SUPFAM" id="SSF47336">
    <property type="entry name" value="ACP-like"/>
    <property type="match status" value="1"/>
</dbReference>
<dbReference type="NCBIfam" id="NF005480">
    <property type="entry name" value="PRK07081.1"/>
    <property type="match status" value="1"/>
</dbReference>
<feature type="domain" description="Carrier" evidence="1">
    <location>
        <begin position="4"/>
        <end position="82"/>
    </location>
</feature>
<proteinExistence type="predicted"/>
<evidence type="ECO:0000313" key="3">
    <source>
        <dbReference type="Proteomes" id="UP000431092"/>
    </source>
</evidence>
<dbReference type="InterPro" id="IPR036736">
    <property type="entry name" value="ACP-like_sf"/>
</dbReference>
<accession>A0A6I3ICT1</accession>
<comment type="caution">
    <text evidence="2">The sequence shown here is derived from an EMBL/GenBank/DDBJ whole genome shotgun (WGS) entry which is preliminary data.</text>
</comment>
<keyword evidence="3" id="KW-1185">Reference proteome</keyword>
<protein>
    <submittedName>
        <fullName evidence="2">Acyl carrier protein</fullName>
    </submittedName>
</protein>